<dbReference type="InterPro" id="IPR044066">
    <property type="entry name" value="TRIAD_supradom"/>
</dbReference>
<dbReference type="InterPro" id="IPR017907">
    <property type="entry name" value="Znf_RING_CS"/>
</dbReference>
<feature type="domain" description="RWD" evidence="13">
    <location>
        <begin position="17"/>
        <end position="158"/>
    </location>
</feature>
<evidence type="ECO:0000256" key="3">
    <source>
        <dbReference type="ARBA" id="ARBA00012251"/>
    </source>
</evidence>
<protein>
    <recommendedName>
        <fullName evidence="3">RBR-type E3 ubiquitin transferase</fullName>
        <ecNumber evidence="3">2.3.2.31</ecNumber>
    </recommendedName>
</protein>
<dbReference type="EC" id="2.3.2.31" evidence="3"/>
<dbReference type="CDD" id="cd20341">
    <property type="entry name" value="BRcat_RBR_RNF14"/>
    <property type="match status" value="1"/>
</dbReference>
<evidence type="ECO:0000256" key="4">
    <source>
        <dbReference type="ARBA" id="ARBA00022679"/>
    </source>
</evidence>
<dbReference type="CDD" id="cd23134">
    <property type="entry name" value="RING-HC_ITT1-like"/>
    <property type="match status" value="1"/>
</dbReference>
<evidence type="ECO:0000256" key="1">
    <source>
        <dbReference type="ARBA" id="ARBA00001798"/>
    </source>
</evidence>
<dbReference type="FunFam" id="3.30.40.10:FF:000416">
    <property type="entry name" value="RBR-type E3 ubiquitin transferase"/>
    <property type="match status" value="1"/>
</dbReference>
<evidence type="ECO:0000256" key="11">
    <source>
        <dbReference type="PROSITE-ProRule" id="PRU00175"/>
    </source>
</evidence>
<dbReference type="InterPro" id="IPR013083">
    <property type="entry name" value="Znf_RING/FYVE/PHD"/>
</dbReference>
<dbReference type="CDD" id="cd20354">
    <property type="entry name" value="Rcat_RBR_RNF14"/>
    <property type="match status" value="1"/>
</dbReference>
<keyword evidence="6" id="KW-0677">Repeat</keyword>
<gene>
    <name evidence="15" type="ORF">M408DRAFT_60662</name>
</gene>
<feature type="domain" description="RING-type" evidence="12">
    <location>
        <begin position="197"/>
        <end position="230"/>
    </location>
</feature>
<evidence type="ECO:0000256" key="2">
    <source>
        <dbReference type="ARBA" id="ARBA00004906"/>
    </source>
</evidence>
<evidence type="ECO:0000259" key="12">
    <source>
        <dbReference type="PROSITE" id="PS50089"/>
    </source>
</evidence>
<evidence type="ECO:0000256" key="6">
    <source>
        <dbReference type="ARBA" id="ARBA00022737"/>
    </source>
</evidence>
<name>A0A0C3BPX9_SERVB</name>
<reference evidence="16" key="2">
    <citation type="submission" date="2015-01" db="EMBL/GenBank/DDBJ databases">
        <title>Evolutionary Origins and Diversification of the Mycorrhizal Mutualists.</title>
        <authorList>
            <consortium name="DOE Joint Genome Institute"/>
            <consortium name="Mycorrhizal Genomics Consortium"/>
            <person name="Kohler A."/>
            <person name="Kuo A."/>
            <person name="Nagy L.G."/>
            <person name="Floudas D."/>
            <person name="Copeland A."/>
            <person name="Barry K.W."/>
            <person name="Cichocki N."/>
            <person name="Veneault-Fourrey C."/>
            <person name="LaButti K."/>
            <person name="Lindquist E.A."/>
            <person name="Lipzen A."/>
            <person name="Lundell T."/>
            <person name="Morin E."/>
            <person name="Murat C."/>
            <person name="Riley R."/>
            <person name="Ohm R."/>
            <person name="Sun H."/>
            <person name="Tunlid A."/>
            <person name="Henrissat B."/>
            <person name="Grigoriev I.V."/>
            <person name="Hibbett D.S."/>
            <person name="Martin F."/>
        </authorList>
    </citation>
    <scope>NUCLEOTIDE SEQUENCE [LARGE SCALE GENOMIC DNA]</scope>
    <source>
        <strain evidence="16">MAFF 305830</strain>
    </source>
</reference>
<dbReference type="HOGENOM" id="CLU_021364_2_2_1"/>
<dbReference type="SUPFAM" id="SSF57850">
    <property type="entry name" value="RING/U-box"/>
    <property type="match status" value="2"/>
</dbReference>
<keyword evidence="9" id="KW-0862">Zinc</keyword>
<dbReference type="CDD" id="cd23820">
    <property type="entry name" value="RWD_RNF14"/>
    <property type="match status" value="1"/>
</dbReference>
<dbReference type="PANTHER" id="PTHR11685">
    <property type="entry name" value="RBR FAMILY RING FINGER AND IBR DOMAIN-CONTAINING"/>
    <property type="match status" value="1"/>
</dbReference>
<keyword evidence="7 11" id="KW-0863">Zinc-finger</keyword>
<dbReference type="STRING" id="933852.A0A0C3BPX9"/>
<comment type="pathway">
    <text evidence="2">Protein modification; protein ubiquitination.</text>
</comment>
<evidence type="ECO:0000256" key="8">
    <source>
        <dbReference type="ARBA" id="ARBA00022786"/>
    </source>
</evidence>
<reference evidence="15 16" key="1">
    <citation type="submission" date="2014-04" db="EMBL/GenBank/DDBJ databases">
        <authorList>
            <consortium name="DOE Joint Genome Institute"/>
            <person name="Kuo A."/>
            <person name="Zuccaro A."/>
            <person name="Kohler A."/>
            <person name="Nagy L.G."/>
            <person name="Floudas D."/>
            <person name="Copeland A."/>
            <person name="Barry K.W."/>
            <person name="Cichocki N."/>
            <person name="Veneault-Fourrey C."/>
            <person name="LaButti K."/>
            <person name="Lindquist E.A."/>
            <person name="Lipzen A."/>
            <person name="Lundell T."/>
            <person name="Morin E."/>
            <person name="Murat C."/>
            <person name="Sun H."/>
            <person name="Tunlid A."/>
            <person name="Henrissat B."/>
            <person name="Grigoriev I.V."/>
            <person name="Hibbett D.S."/>
            <person name="Martin F."/>
            <person name="Nordberg H.P."/>
            <person name="Cantor M.N."/>
            <person name="Hua S.X."/>
        </authorList>
    </citation>
    <scope>NUCLEOTIDE SEQUENCE [LARGE SCALE GENOMIC DNA]</scope>
    <source>
        <strain evidence="15 16">MAFF 305830</strain>
    </source>
</reference>
<dbReference type="OrthoDB" id="1431934at2759"/>
<dbReference type="Proteomes" id="UP000054097">
    <property type="component" value="Unassembled WGS sequence"/>
</dbReference>
<dbReference type="InterPro" id="IPR047548">
    <property type="entry name" value="Rcat_RBR_RNF14"/>
</dbReference>
<evidence type="ECO:0000256" key="5">
    <source>
        <dbReference type="ARBA" id="ARBA00022723"/>
    </source>
</evidence>
<evidence type="ECO:0000313" key="16">
    <source>
        <dbReference type="Proteomes" id="UP000054097"/>
    </source>
</evidence>
<dbReference type="PROSITE" id="PS50908">
    <property type="entry name" value="RWD"/>
    <property type="match status" value="1"/>
</dbReference>
<keyword evidence="5" id="KW-0479">Metal-binding</keyword>
<evidence type="ECO:0000256" key="10">
    <source>
        <dbReference type="ARBA" id="ARBA00044508"/>
    </source>
</evidence>
<evidence type="ECO:0000256" key="7">
    <source>
        <dbReference type="ARBA" id="ARBA00022771"/>
    </source>
</evidence>
<dbReference type="InterPro" id="IPR001841">
    <property type="entry name" value="Znf_RING"/>
</dbReference>
<dbReference type="GO" id="GO:0061630">
    <property type="term" value="F:ubiquitin protein ligase activity"/>
    <property type="evidence" value="ECO:0007669"/>
    <property type="project" value="UniProtKB-EC"/>
</dbReference>
<dbReference type="SMART" id="SM00647">
    <property type="entry name" value="IBR"/>
    <property type="match status" value="2"/>
</dbReference>
<keyword evidence="16" id="KW-1185">Reference proteome</keyword>
<proteinExistence type="inferred from homology"/>
<sequence length="457" mass="52107">MANEQDILAQCAEICTEEWTVLSAVYPEYTSHSEPPSLTRTAPVSIRLEVPVEIEEQKIEIVPELNLAGQSQQEDSITVSLRNLPPLILTLLLPPTYPLRVPPLLVHLHSANSWLNASAINSLHESLSQMWQDDVDTGSSTGSLWRMCEWIRGGSFLTNDSDHIRLAHPKPSILAKRLKDHDNAINMDNFAQTKFDCQICLSTVRGAKCIRLDCSHVFCRSCLNEFWSLCITEGDVDRVMCADPQCVKENRQVTEDEVLRVVTTAEAQRWKAIKRKRALEKDPGLVYCPMAFCQGPCPSPMAQRGLMERETKTVDDETMRREYVSLRTCENCDYSFCMLCKRAWHGLAPCSSDITSKFLEQYMTLEEGHPERLALERKFGKAQLIRLVNKLQEDEENRKWLELSTTKCPNCLVSCEKSYGCNHMTCMRCSTHFCYLCGRKLPGDRPYNHFSERGPCK</sequence>
<evidence type="ECO:0000256" key="9">
    <source>
        <dbReference type="ARBA" id="ARBA00022833"/>
    </source>
</evidence>
<keyword evidence="8" id="KW-0833">Ubl conjugation pathway</keyword>
<evidence type="ECO:0000313" key="15">
    <source>
        <dbReference type="EMBL" id="KIM34119.1"/>
    </source>
</evidence>
<dbReference type="PROSITE" id="PS00518">
    <property type="entry name" value="ZF_RING_1"/>
    <property type="match status" value="1"/>
</dbReference>
<evidence type="ECO:0000259" key="13">
    <source>
        <dbReference type="PROSITE" id="PS50908"/>
    </source>
</evidence>
<comment type="catalytic activity">
    <reaction evidence="1">
        <text>[E2 ubiquitin-conjugating enzyme]-S-ubiquitinyl-L-cysteine + [acceptor protein]-L-lysine = [E2 ubiquitin-conjugating enzyme]-L-cysteine + [acceptor protein]-N(6)-ubiquitinyl-L-lysine.</text>
        <dbReference type="EC" id="2.3.2.31"/>
    </reaction>
</comment>
<dbReference type="InterPro" id="IPR006575">
    <property type="entry name" value="RWD_dom"/>
</dbReference>
<dbReference type="InterPro" id="IPR002867">
    <property type="entry name" value="IBR_dom"/>
</dbReference>
<dbReference type="SMART" id="SM00184">
    <property type="entry name" value="RING"/>
    <property type="match status" value="1"/>
</dbReference>
<dbReference type="Pfam" id="PF05773">
    <property type="entry name" value="RWD"/>
    <property type="match status" value="1"/>
</dbReference>
<comment type="similarity">
    <text evidence="10">Belongs to the RBR family. RNF14 subfamily.</text>
</comment>
<dbReference type="Gene3D" id="3.10.110.10">
    <property type="entry name" value="Ubiquitin Conjugating Enzyme"/>
    <property type="match status" value="1"/>
</dbReference>
<dbReference type="EMBL" id="KN824277">
    <property type="protein sequence ID" value="KIM34119.1"/>
    <property type="molecule type" value="Genomic_DNA"/>
</dbReference>
<dbReference type="InterPro" id="IPR031127">
    <property type="entry name" value="E3_UB_ligase_RBR"/>
</dbReference>
<organism evidence="15 16">
    <name type="scientific">Serendipita vermifera MAFF 305830</name>
    <dbReference type="NCBI Taxonomy" id="933852"/>
    <lineage>
        <taxon>Eukaryota</taxon>
        <taxon>Fungi</taxon>
        <taxon>Dikarya</taxon>
        <taxon>Basidiomycota</taxon>
        <taxon>Agaricomycotina</taxon>
        <taxon>Agaricomycetes</taxon>
        <taxon>Sebacinales</taxon>
        <taxon>Serendipitaceae</taxon>
        <taxon>Serendipita</taxon>
    </lineage>
</organism>
<evidence type="ECO:0000259" key="14">
    <source>
        <dbReference type="PROSITE" id="PS51873"/>
    </source>
</evidence>
<dbReference type="PROSITE" id="PS50089">
    <property type="entry name" value="ZF_RING_2"/>
    <property type="match status" value="1"/>
</dbReference>
<dbReference type="Pfam" id="PF01485">
    <property type="entry name" value="IBR"/>
    <property type="match status" value="1"/>
</dbReference>
<accession>A0A0C3BPX9</accession>
<feature type="domain" description="RING-type" evidence="14">
    <location>
        <begin position="193"/>
        <end position="457"/>
    </location>
</feature>
<keyword evidence="4" id="KW-0808">Transferase</keyword>
<dbReference type="GO" id="GO:0008270">
    <property type="term" value="F:zinc ion binding"/>
    <property type="evidence" value="ECO:0007669"/>
    <property type="project" value="UniProtKB-KW"/>
</dbReference>
<dbReference type="SUPFAM" id="SSF54495">
    <property type="entry name" value="UBC-like"/>
    <property type="match status" value="1"/>
</dbReference>
<dbReference type="GO" id="GO:0016567">
    <property type="term" value="P:protein ubiquitination"/>
    <property type="evidence" value="ECO:0007669"/>
    <property type="project" value="InterPro"/>
</dbReference>
<dbReference type="AlphaFoldDB" id="A0A0C3BPX9"/>
<dbReference type="Gene3D" id="1.20.120.1750">
    <property type="match status" value="1"/>
</dbReference>
<dbReference type="Gene3D" id="3.30.40.10">
    <property type="entry name" value="Zinc/RING finger domain, C3HC4 (zinc finger)"/>
    <property type="match status" value="1"/>
</dbReference>
<dbReference type="InterPro" id="IPR016135">
    <property type="entry name" value="UBQ-conjugating_enzyme/RWD"/>
</dbReference>
<dbReference type="Pfam" id="PF22191">
    <property type="entry name" value="IBR_1"/>
    <property type="match status" value="1"/>
</dbReference>
<dbReference type="PROSITE" id="PS51873">
    <property type="entry name" value="TRIAD"/>
    <property type="match status" value="1"/>
</dbReference>